<evidence type="ECO:0000256" key="1">
    <source>
        <dbReference type="ARBA" id="ARBA00001946"/>
    </source>
</evidence>
<evidence type="ECO:0000256" key="15">
    <source>
        <dbReference type="ARBA" id="ARBA00049128"/>
    </source>
</evidence>
<feature type="region of interest" description="Disordered" evidence="21">
    <location>
        <begin position="189"/>
        <end position="242"/>
    </location>
</feature>
<comment type="subcellular location">
    <subcellularLocation>
        <location evidence="2">Golgi apparatus</location>
        <location evidence="2">trans-Golgi network membrane</location>
        <topology evidence="2">Multi-pass membrane protein</topology>
    </subcellularLocation>
    <subcellularLocation>
        <location evidence="20">Membrane</location>
        <topology evidence="20">Multi-pass membrane protein</topology>
    </subcellularLocation>
</comment>
<keyword evidence="8 18" id="KW-0067">ATP-binding</keyword>
<evidence type="ECO:0000256" key="13">
    <source>
        <dbReference type="ARBA" id="ARBA00023136"/>
    </source>
</evidence>
<dbReference type="EC" id="7.6.2.1" evidence="20"/>
<dbReference type="Pfam" id="PF16212">
    <property type="entry name" value="PhoLip_ATPase_C"/>
    <property type="match status" value="1"/>
</dbReference>
<keyword evidence="25" id="KW-1185">Reference proteome</keyword>
<feature type="binding site" evidence="18">
    <location>
        <position position="624"/>
    </location>
    <ligand>
        <name>ATP</name>
        <dbReference type="ChEBI" id="CHEBI:30616"/>
    </ligand>
</feature>
<evidence type="ECO:0000256" key="11">
    <source>
        <dbReference type="ARBA" id="ARBA00022989"/>
    </source>
</evidence>
<evidence type="ECO:0000256" key="20">
    <source>
        <dbReference type="RuleBase" id="RU362033"/>
    </source>
</evidence>
<feature type="binding site" evidence="18">
    <location>
        <position position="623"/>
    </location>
    <ligand>
        <name>ATP</name>
        <dbReference type="ChEBI" id="CHEBI:30616"/>
    </ligand>
</feature>
<gene>
    <name evidence="24" type="primary">Mo01708</name>
    <name evidence="24" type="ORF">E5Q_01708</name>
</gene>
<dbReference type="STRING" id="764103.G7DWV6"/>
<evidence type="ECO:0000256" key="7">
    <source>
        <dbReference type="ARBA" id="ARBA00022741"/>
    </source>
</evidence>
<dbReference type="InterPro" id="IPR008250">
    <property type="entry name" value="ATPase_P-typ_transduc_dom_A_sf"/>
</dbReference>
<feature type="domain" description="P-type ATPase C-terminal" evidence="23">
    <location>
        <begin position="1025"/>
        <end position="1277"/>
    </location>
</feature>
<feature type="binding site" evidence="19">
    <location>
        <position position="625"/>
    </location>
    <ligand>
        <name>Mg(2+)</name>
        <dbReference type="ChEBI" id="CHEBI:18420"/>
    </ligand>
</feature>
<dbReference type="Proteomes" id="UP000009131">
    <property type="component" value="Unassembled WGS sequence"/>
</dbReference>
<dbReference type="FunCoup" id="G7DWV6">
    <property type="interactions" value="117"/>
</dbReference>
<keyword evidence="13 20" id="KW-0472">Membrane</keyword>
<proteinExistence type="inferred from homology"/>
<feature type="domain" description="P-type ATPase N-terminal" evidence="22">
    <location>
        <begin position="242"/>
        <end position="308"/>
    </location>
</feature>
<keyword evidence="5 20" id="KW-0812">Transmembrane</keyword>
<feature type="transmembrane region" description="Helical" evidence="20">
    <location>
        <begin position="1056"/>
        <end position="1076"/>
    </location>
</feature>
<comment type="cofactor">
    <cofactor evidence="1 19">
        <name>Mg(2+)</name>
        <dbReference type="ChEBI" id="CHEBI:18420"/>
    </cofactor>
</comment>
<evidence type="ECO:0000259" key="23">
    <source>
        <dbReference type="Pfam" id="PF16212"/>
    </source>
</evidence>
<evidence type="ECO:0000256" key="21">
    <source>
        <dbReference type="SAM" id="MobiDB-lite"/>
    </source>
</evidence>
<evidence type="ECO:0000256" key="14">
    <source>
        <dbReference type="ARBA" id="ARBA00034036"/>
    </source>
</evidence>
<dbReference type="Gene3D" id="3.40.50.1000">
    <property type="entry name" value="HAD superfamily/HAD-like"/>
    <property type="match status" value="1"/>
</dbReference>
<dbReference type="GO" id="GO:0005802">
    <property type="term" value="C:trans-Golgi network"/>
    <property type="evidence" value="ECO:0007669"/>
    <property type="project" value="TreeGrafter"/>
</dbReference>
<dbReference type="HOGENOM" id="CLU_000846_3_0_1"/>
<feature type="compositionally biased region" description="Low complexity" evidence="21">
    <location>
        <begin position="152"/>
        <end position="163"/>
    </location>
</feature>
<keyword evidence="11 20" id="KW-1133">Transmembrane helix</keyword>
<evidence type="ECO:0000256" key="10">
    <source>
        <dbReference type="ARBA" id="ARBA00022967"/>
    </source>
</evidence>
<evidence type="ECO:0000256" key="17">
    <source>
        <dbReference type="PIRSR" id="PIRSR606539-1"/>
    </source>
</evidence>
<evidence type="ECO:0000256" key="2">
    <source>
        <dbReference type="ARBA" id="ARBA00004166"/>
    </source>
</evidence>
<dbReference type="NCBIfam" id="TIGR01652">
    <property type="entry name" value="ATPase-Plipid"/>
    <property type="match status" value="1"/>
</dbReference>
<dbReference type="Gene3D" id="2.70.150.10">
    <property type="entry name" value="Calcium-transporting ATPase, cytoplasmic transduction domain A"/>
    <property type="match status" value="1"/>
</dbReference>
<sequence>MQHGRAASGLQPDQGNDELGHQTRQQDSSSLGNEPGRSHNPYENCSRSDQEAYPPYSAAKSSTALHTASPSLAQSNHSPWDASDYPAEPIDSPGLHSSGYEARTYLQSQNPASYGAQSAWSHGTAQDEAEVRREPYETISAKMTSEQYSGLPSASSREASPYSSERKPACRSSASQIPLTEAAYPPTCFEASKSSKGEPTADETDYLDTLPKGDRPRKRRRVRFGDIFGRGSSGSDGSERKIYCNDPERNAQQRYKNNSVSTTKYNLATFLPKFLGEQFSKYANVFFLFTACVQQIPNVSPTNRFTTIVPLFIVLLVAAFKELQEDLKRHASDRALNGRQVNVLQDRAFVARQWRDLRVGDIVRLVSDDSFPADLLLLSSSEPDGLCYIETSNLDGETNLKIKQASPETAHLMSPEAIAGLDGYLRSEQPNNSLYTYEGTLAVPRKSGAFREVPMSPQQILLRGAQLRNTAWMYGLVVFTGHETKLMRNATATPVKRTAVERMVNVQILFLFLILLLLGFGSAFGAYIREHVYGDQMWYLLLGSETASSRTMTFVEDILTFIILYNNLIPISLIVTMEVVKFQQAVLINADLDMYYDKTKTAALCRTSSLVEELGQIEYVFSDKTGTLTCNEMQFRQCSIAGKRYADHVDESTGADVFSFTDLKRHAVAPDLADVIKEFLTLLATCHTVIPEQKASKIVYQASSPDEAALVSGAEMLDYRFTTRKPHAVIIDVDGRSEEHLVLNVCEFNSTRKRMSTILRGPDGRIKLYCKGADTVILERMSGQQSYTTDTLSHLQQYATEGLRTLCIAMREIPEDEYRQWSQVYDRAAATINGRSEALDQAAELIEKDLTLLGATAIEDRLQDGVPDTIHTLQQAGIKVWVLTGDRQETAINIGLSCRLISDAMELVIINEDDALATKAFIDKRLAMLDGKVDVPPLALIIDGKSLAFALEKPLSKDFLRLAVKCKAVVCCRVSPLQKALVVKLVKKNEKAILLAIGDGANDIGMIQAAHLGVGISGVEGLQAARSADVAISQFRYLKKLLLVHGAWSYRRLSLLILYSFYKNAVISAISFWFSFNSSFSGQVLYESWTLTMYNIFFTVLPPLALGVFDQFVNARMLDRYPELYLLGQRNAFFTKRIFWCWFLDAIYHSIIIFVCAAGVFWDDLVLTDGLDAGQWLFGTTVYMCVLLTVLLKAALVANTWTKYTVMAIPGSFLFAAVFLPAFQALAPIIGFATEYHGIVPRLWASPVFYFCLALLPVACLLRDLGWKSYKRLFNPQPYHIVQEIQALNLPDYRPRMAQFQRAIKKVRAVQHLRQNNGYAFSQTEGGQADLMKLYDTTIPRQQG</sequence>
<evidence type="ECO:0000259" key="22">
    <source>
        <dbReference type="Pfam" id="PF16209"/>
    </source>
</evidence>
<feature type="binding site" evidence="18">
    <location>
        <position position="973"/>
    </location>
    <ligand>
        <name>ATP</name>
        <dbReference type="ChEBI" id="CHEBI:30616"/>
    </ligand>
</feature>
<comment type="catalytic activity">
    <reaction evidence="15">
        <text>a 1,2-diacyl-sn-glycero-3-phosphoethanolamine(out) + ATP + H2O = a 1,2-diacyl-sn-glycero-3-phosphoethanolamine(in) + ADP + phosphate + H(+)</text>
        <dbReference type="Rhea" id="RHEA:66132"/>
        <dbReference type="ChEBI" id="CHEBI:15377"/>
        <dbReference type="ChEBI" id="CHEBI:15378"/>
        <dbReference type="ChEBI" id="CHEBI:30616"/>
        <dbReference type="ChEBI" id="CHEBI:43474"/>
        <dbReference type="ChEBI" id="CHEBI:64612"/>
        <dbReference type="ChEBI" id="CHEBI:456216"/>
    </reaction>
    <physiologicalReaction direction="left-to-right" evidence="15">
        <dbReference type="Rhea" id="RHEA:66133"/>
    </physiologicalReaction>
</comment>
<feature type="transmembrane region" description="Helical" evidence="20">
    <location>
        <begin position="558"/>
        <end position="580"/>
    </location>
</feature>
<dbReference type="InterPro" id="IPR036412">
    <property type="entry name" value="HAD-like_sf"/>
</dbReference>
<feature type="transmembrane region" description="Helical" evidence="20">
    <location>
        <begin position="1174"/>
        <end position="1192"/>
    </location>
</feature>
<dbReference type="eggNOG" id="KOG0206">
    <property type="taxonomic scope" value="Eukaryota"/>
</dbReference>
<feature type="compositionally biased region" description="Polar residues" evidence="21">
    <location>
        <begin position="59"/>
        <end position="78"/>
    </location>
</feature>
<feature type="binding site" evidence="19">
    <location>
        <position position="623"/>
    </location>
    <ligand>
        <name>Mg(2+)</name>
        <dbReference type="ChEBI" id="CHEBI:18420"/>
    </ligand>
</feature>
<keyword evidence="12" id="KW-0333">Golgi apparatus</keyword>
<feature type="compositionally biased region" description="Polar residues" evidence="21">
    <location>
        <begin position="141"/>
        <end position="150"/>
    </location>
</feature>
<reference evidence="24 25" key="2">
    <citation type="journal article" date="2012" name="Open Biol.">
        <title>Characteristics of nucleosomes and linker DNA regions on the genome of the basidiomycete Mixia osmundae revealed by mono- and dinucleosome mapping.</title>
        <authorList>
            <person name="Nishida H."/>
            <person name="Kondo S."/>
            <person name="Matsumoto T."/>
            <person name="Suzuki Y."/>
            <person name="Yoshikawa H."/>
            <person name="Taylor T.D."/>
            <person name="Sugiyama J."/>
        </authorList>
    </citation>
    <scope>NUCLEOTIDE SEQUENCE [LARGE SCALE GENOMIC DNA]</scope>
    <source>
        <strain evidence="25">CBS 9802 / IAM 14324 / JCM 22182 / KY 12970</strain>
    </source>
</reference>
<dbReference type="PANTHER" id="PTHR24092:SF150">
    <property type="entry name" value="PHOSPHOLIPID-TRANSPORTING ATPASE"/>
    <property type="match status" value="1"/>
</dbReference>
<feature type="binding site" evidence="18">
    <location>
        <position position="1002"/>
    </location>
    <ligand>
        <name>ATP</name>
        <dbReference type="ChEBI" id="CHEBI:30616"/>
    </ligand>
</feature>
<dbReference type="SUPFAM" id="SSF56784">
    <property type="entry name" value="HAD-like"/>
    <property type="match status" value="1"/>
</dbReference>
<dbReference type="InterPro" id="IPR001757">
    <property type="entry name" value="P_typ_ATPase"/>
</dbReference>
<feature type="binding site" evidence="19">
    <location>
        <position position="1003"/>
    </location>
    <ligand>
        <name>Mg(2+)</name>
        <dbReference type="ChEBI" id="CHEBI:18420"/>
    </ligand>
</feature>
<protein>
    <recommendedName>
        <fullName evidence="20">Phospholipid-transporting ATPase</fullName>
        <ecNumber evidence="20">7.6.2.1</ecNumber>
    </recommendedName>
</protein>
<keyword evidence="6 19" id="KW-0479">Metal-binding</keyword>
<dbReference type="SUPFAM" id="SSF81653">
    <property type="entry name" value="Calcium ATPase, transduction domain A"/>
    <property type="match status" value="1"/>
</dbReference>
<dbReference type="PROSITE" id="PS00154">
    <property type="entry name" value="ATPASE_E1_E2"/>
    <property type="match status" value="1"/>
</dbReference>
<feature type="binding site" evidence="18">
    <location>
        <position position="625"/>
    </location>
    <ligand>
        <name>ATP</name>
        <dbReference type="ChEBI" id="CHEBI:30616"/>
    </ligand>
</feature>
<feature type="binding site" evidence="18">
    <location>
        <position position="886"/>
    </location>
    <ligand>
        <name>ATP</name>
        <dbReference type="ChEBI" id="CHEBI:30616"/>
    </ligand>
</feature>
<dbReference type="PANTHER" id="PTHR24092">
    <property type="entry name" value="PROBABLE PHOSPHOLIPID-TRANSPORTING ATPASE"/>
    <property type="match status" value="1"/>
</dbReference>
<evidence type="ECO:0000256" key="8">
    <source>
        <dbReference type="ARBA" id="ARBA00022840"/>
    </source>
</evidence>
<feature type="binding site" evidence="18">
    <location>
        <position position="748"/>
    </location>
    <ligand>
        <name>ATP</name>
        <dbReference type="ChEBI" id="CHEBI:30616"/>
    </ligand>
</feature>
<dbReference type="Pfam" id="PF13246">
    <property type="entry name" value="Cation_ATPase"/>
    <property type="match status" value="1"/>
</dbReference>
<dbReference type="InterPro" id="IPR006539">
    <property type="entry name" value="P-type_ATPase_IV"/>
</dbReference>
<dbReference type="EMBL" id="BABT02000054">
    <property type="protein sequence ID" value="GAA95053.1"/>
    <property type="molecule type" value="Genomic_DNA"/>
</dbReference>
<dbReference type="FunFam" id="3.40.1110.10:FF:000087">
    <property type="entry name" value="Phospholipid-transporting ATPase"/>
    <property type="match status" value="1"/>
</dbReference>
<dbReference type="InterPro" id="IPR044492">
    <property type="entry name" value="P_typ_ATPase_HD_dom"/>
</dbReference>
<evidence type="ECO:0000256" key="9">
    <source>
        <dbReference type="ARBA" id="ARBA00022842"/>
    </source>
</evidence>
<dbReference type="InterPro" id="IPR023214">
    <property type="entry name" value="HAD_sf"/>
</dbReference>
<dbReference type="InterPro" id="IPR018303">
    <property type="entry name" value="ATPase_P-typ_P_site"/>
</dbReference>
<dbReference type="SFLD" id="SFLDS00003">
    <property type="entry name" value="Haloacid_Dehalogenase"/>
    <property type="match status" value="1"/>
</dbReference>
<feature type="binding site" evidence="18">
    <location>
        <position position="884"/>
    </location>
    <ligand>
        <name>ATP</name>
        <dbReference type="ChEBI" id="CHEBI:30616"/>
    </ligand>
</feature>
<evidence type="ECO:0000313" key="25">
    <source>
        <dbReference type="Proteomes" id="UP000009131"/>
    </source>
</evidence>
<evidence type="ECO:0000256" key="16">
    <source>
        <dbReference type="ARBA" id="ARBA00051303"/>
    </source>
</evidence>
<dbReference type="FunFam" id="2.70.150.10:FF:000026">
    <property type="entry name" value="Phospholipid-transporting ATPase"/>
    <property type="match status" value="1"/>
</dbReference>
<evidence type="ECO:0000256" key="19">
    <source>
        <dbReference type="PIRSR" id="PIRSR606539-3"/>
    </source>
</evidence>
<dbReference type="Gene3D" id="3.40.1110.10">
    <property type="entry name" value="Calcium-transporting ATPase, cytoplasmic domain N"/>
    <property type="match status" value="1"/>
</dbReference>
<dbReference type="GO" id="GO:0045332">
    <property type="term" value="P:phospholipid translocation"/>
    <property type="evidence" value="ECO:0007669"/>
    <property type="project" value="TreeGrafter"/>
</dbReference>
<dbReference type="InterPro" id="IPR032630">
    <property type="entry name" value="P_typ_ATPase_c"/>
</dbReference>
<feature type="binding site" evidence="18">
    <location>
        <position position="1003"/>
    </location>
    <ligand>
        <name>ATP</name>
        <dbReference type="ChEBI" id="CHEBI:30616"/>
    </ligand>
</feature>
<feature type="compositionally biased region" description="Polar residues" evidence="21">
    <location>
        <begin position="105"/>
        <end position="124"/>
    </location>
</feature>
<feature type="transmembrane region" description="Helical" evidence="20">
    <location>
        <begin position="1204"/>
        <end position="1223"/>
    </location>
</feature>
<feature type="binding site" evidence="18">
    <location>
        <position position="707"/>
    </location>
    <ligand>
        <name>ATP</name>
        <dbReference type="ChEBI" id="CHEBI:30616"/>
    </ligand>
</feature>
<dbReference type="SFLD" id="SFLDF00027">
    <property type="entry name" value="p-type_atpase"/>
    <property type="match status" value="1"/>
</dbReference>
<dbReference type="CDD" id="cd02073">
    <property type="entry name" value="P-type_ATPase_APLT_Dnf-like"/>
    <property type="match status" value="1"/>
</dbReference>
<organism evidence="24 25">
    <name type="scientific">Mixia osmundae (strain CBS 9802 / IAM 14324 / JCM 22182 / KY 12970)</name>
    <dbReference type="NCBI Taxonomy" id="764103"/>
    <lineage>
        <taxon>Eukaryota</taxon>
        <taxon>Fungi</taxon>
        <taxon>Dikarya</taxon>
        <taxon>Basidiomycota</taxon>
        <taxon>Pucciniomycotina</taxon>
        <taxon>Mixiomycetes</taxon>
        <taxon>Mixiales</taxon>
        <taxon>Mixiaceae</taxon>
        <taxon>Mixia</taxon>
    </lineage>
</organism>
<dbReference type="Pfam" id="PF16209">
    <property type="entry name" value="PhoLip_ATPase_N"/>
    <property type="match status" value="1"/>
</dbReference>
<comment type="caution">
    <text evidence="24">The sequence shown here is derived from an EMBL/GenBank/DDBJ whole genome shotgun (WGS) entry which is preliminary data.</text>
</comment>
<feature type="compositionally biased region" description="Polar residues" evidence="21">
    <location>
        <begin position="22"/>
        <end position="32"/>
    </location>
</feature>
<keyword evidence="10 20" id="KW-1278">Translocase</keyword>
<feature type="transmembrane region" description="Helical" evidence="20">
    <location>
        <begin position="1139"/>
        <end position="1162"/>
    </location>
</feature>
<dbReference type="FunFam" id="3.40.50.1000:FF:000010">
    <property type="entry name" value="Phospholipid-transporting ATPase"/>
    <property type="match status" value="1"/>
</dbReference>
<keyword evidence="7 18" id="KW-0547">Nucleotide-binding</keyword>
<feature type="transmembrane region" description="Helical" evidence="20">
    <location>
        <begin position="1096"/>
        <end position="1118"/>
    </location>
</feature>
<feature type="binding site" evidence="18">
    <location>
        <position position="804"/>
    </location>
    <ligand>
        <name>ATP</name>
        <dbReference type="ChEBI" id="CHEBI:30616"/>
    </ligand>
</feature>
<dbReference type="GO" id="GO:0005886">
    <property type="term" value="C:plasma membrane"/>
    <property type="evidence" value="ECO:0007669"/>
    <property type="project" value="TreeGrafter"/>
</dbReference>
<dbReference type="PRINTS" id="PR00119">
    <property type="entry name" value="CATATPASE"/>
</dbReference>
<dbReference type="SUPFAM" id="SSF81660">
    <property type="entry name" value="Metal cation-transporting ATPase, ATP-binding domain N"/>
    <property type="match status" value="1"/>
</dbReference>
<feature type="binding site" evidence="18">
    <location>
        <position position="885"/>
    </location>
    <ligand>
        <name>ATP</name>
        <dbReference type="ChEBI" id="CHEBI:30616"/>
    </ligand>
</feature>
<dbReference type="GO" id="GO:0016887">
    <property type="term" value="F:ATP hydrolysis activity"/>
    <property type="evidence" value="ECO:0007669"/>
    <property type="project" value="InterPro"/>
</dbReference>
<evidence type="ECO:0000256" key="6">
    <source>
        <dbReference type="ARBA" id="ARBA00022723"/>
    </source>
</evidence>
<dbReference type="GO" id="GO:0005524">
    <property type="term" value="F:ATP binding"/>
    <property type="evidence" value="ECO:0007669"/>
    <property type="project" value="UniProtKB-UniRule"/>
</dbReference>
<comment type="catalytic activity">
    <reaction evidence="14 20">
        <text>ATP + H2O + phospholipidSide 1 = ADP + phosphate + phospholipidSide 2.</text>
        <dbReference type="EC" id="7.6.2.1"/>
    </reaction>
</comment>
<dbReference type="InterPro" id="IPR032631">
    <property type="entry name" value="P-type_ATPase_N"/>
</dbReference>
<accession>G7DWV6</accession>
<evidence type="ECO:0000256" key="12">
    <source>
        <dbReference type="ARBA" id="ARBA00023034"/>
    </source>
</evidence>
<dbReference type="InParanoid" id="G7DWV6"/>
<feature type="active site" description="4-aspartylphosphate intermediate" evidence="17">
    <location>
        <position position="623"/>
    </location>
</feature>
<dbReference type="InterPro" id="IPR023298">
    <property type="entry name" value="ATPase_P-typ_TM_dom_sf"/>
</dbReference>
<dbReference type="SFLD" id="SFLDG00002">
    <property type="entry name" value="C1.7:_P-type_atpase_like"/>
    <property type="match status" value="1"/>
</dbReference>
<dbReference type="GO" id="GO:0000287">
    <property type="term" value="F:magnesium ion binding"/>
    <property type="evidence" value="ECO:0007669"/>
    <property type="project" value="UniProtKB-UniRule"/>
</dbReference>
<feature type="transmembrane region" description="Helical" evidence="20">
    <location>
        <begin position="1243"/>
        <end position="1262"/>
    </location>
</feature>
<feature type="compositionally biased region" description="Low complexity" evidence="21">
    <location>
        <begin position="225"/>
        <end position="236"/>
    </location>
</feature>
<dbReference type="NCBIfam" id="TIGR01494">
    <property type="entry name" value="ATPase_P-type"/>
    <property type="match status" value="2"/>
</dbReference>
<keyword evidence="9 19" id="KW-0460">Magnesium</keyword>
<dbReference type="GO" id="GO:0090556">
    <property type="term" value="F:phosphatidylserine floppase activity"/>
    <property type="evidence" value="ECO:0007669"/>
    <property type="project" value="RHEA"/>
</dbReference>
<feature type="binding site" evidence="19">
    <location>
        <position position="999"/>
    </location>
    <ligand>
        <name>Mg(2+)</name>
        <dbReference type="ChEBI" id="CHEBI:18420"/>
    </ligand>
</feature>
<feature type="region of interest" description="Disordered" evidence="21">
    <location>
        <begin position="1"/>
        <end position="177"/>
    </location>
</feature>
<comment type="similarity">
    <text evidence="3 20">Belongs to the cation transport ATPase (P-type) (TC 3.A.3) family. Type IV subfamily.</text>
</comment>
<evidence type="ECO:0000256" key="4">
    <source>
        <dbReference type="ARBA" id="ARBA00022553"/>
    </source>
</evidence>
<evidence type="ECO:0000256" key="18">
    <source>
        <dbReference type="PIRSR" id="PIRSR606539-2"/>
    </source>
</evidence>
<dbReference type="InterPro" id="IPR023299">
    <property type="entry name" value="ATPase_P-typ_cyto_dom_N"/>
</dbReference>
<feature type="binding site" evidence="18">
    <location>
        <position position="771"/>
    </location>
    <ligand>
        <name>ATP</name>
        <dbReference type="ChEBI" id="CHEBI:30616"/>
    </ligand>
</feature>
<dbReference type="GO" id="GO:0032456">
    <property type="term" value="P:endocytic recycling"/>
    <property type="evidence" value="ECO:0007669"/>
    <property type="project" value="TreeGrafter"/>
</dbReference>
<dbReference type="OrthoDB" id="377733at2759"/>
<comment type="catalytic activity">
    <reaction evidence="16">
        <text>a 1,2-diacyl-sn-glycero-3-phospho-L-serine(out) + ATP + H2O = a 1,2-diacyl-sn-glycero-3-phospho-L-serine(in) + ADP + phosphate + H(+)</text>
        <dbReference type="Rhea" id="RHEA:38567"/>
        <dbReference type="ChEBI" id="CHEBI:15377"/>
        <dbReference type="ChEBI" id="CHEBI:15378"/>
        <dbReference type="ChEBI" id="CHEBI:30616"/>
        <dbReference type="ChEBI" id="CHEBI:43474"/>
        <dbReference type="ChEBI" id="CHEBI:57262"/>
        <dbReference type="ChEBI" id="CHEBI:456216"/>
    </reaction>
    <physiologicalReaction direction="left-to-right" evidence="16">
        <dbReference type="Rhea" id="RHEA:38568"/>
    </physiologicalReaction>
</comment>
<name>G7DWV6_MIXOS</name>
<dbReference type="SUPFAM" id="SSF81665">
    <property type="entry name" value="Calcium ATPase, transmembrane domain M"/>
    <property type="match status" value="1"/>
</dbReference>
<evidence type="ECO:0000256" key="5">
    <source>
        <dbReference type="ARBA" id="ARBA00022692"/>
    </source>
</evidence>
<evidence type="ECO:0000256" key="3">
    <source>
        <dbReference type="ARBA" id="ARBA00008109"/>
    </source>
</evidence>
<feature type="binding site" evidence="18">
    <location>
        <position position="979"/>
    </location>
    <ligand>
        <name>ATP</name>
        <dbReference type="ChEBI" id="CHEBI:30616"/>
    </ligand>
</feature>
<evidence type="ECO:0000313" key="24">
    <source>
        <dbReference type="EMBL" id="GAA95053.1"/>
    </source>
</evidence>
<feature type="transmembrane region" description="Helical" evidence="20">
    <location>
        <begin position="506"/>
        <end position="528"/>
    </location>
</feature>
<reference evidence="24 25" key="1">
    <citation type="journal article" date="2011" name="J. Gen. Appl. Microbiol.">
        <title>Draft genome sequencing of the enigmatic basidiomycete Mixia osmundae.</title>
        <authorList>
            <person name="Nishida H."/>
            <person name="Nagatsuka Y."/>
            <person name="Sugiyama J."/>
        </authorList>
    </citation>
    <scope>NUCLEOTIDE SEQUENCE [LARGE SCALE GENOMIC DNA]</scope>
    <source>
        <strain evidence="25">CBS 9802 / IAM 14324 / JCM 22182 / KY 12970</strain>
    </source>
</reference>
<dbReference type="GO" id="GO:0006892">
    <property type="term" value="P:post-Golgi vesicle-mediated transport"/>
    <property type="evidence" value="ECO:0007669"/>
    <property type="project" value="TreeGrafter"/>
</dbReference>
<keyword evidence="4" id="KW-0597">Phosphoprotein</keyword>